<gene>
    <name evidence="1" type="ORF">GM668_01865</name>
</gene>
<protein>
    <submittedName>
        <fullName evidence="1">DUF2442 domain-containing protein</fullName>
    </submittedName>
</protein>
<name>A0A6L6PUF0_9BURK</name>
<evidence type="ECO:0000313" key="2">
    <source>
        <dbReference type="Proteomes" id="UP000484015"/>
    </source>
</evidence>
<dbReference type="Pfam" id="PF10387">
    <property type="entry name" value="DUF2442"/>
    <property type="match status" value="1"/>
</dbReference>
<dbReference type="AlphaFoldDB" id="A0A6L6PUF0"/>
<proteinExistence type="predicted"/>
<comment type="caution">
    <text evidence="1">The sequence shown here is derived from an EMBL/GenBank/DDBJ whole genome shotgun (WGS) entry which is preliminary data.</text>
</comment>
<keyword evidence="2" id="KW-1185">Reference proteome</keyword>
<reference evidence="1 2" key="1">
    <citation type="submission" date="2019-11" db="EMBL/GenBank/DDBJ databases">
        <title>Type strains purchased from KCTC, JCM and DSMZ.</title>
        <authorList>
            <person name="Lu H."/>
        </authorList>
    </citation>
    <scope>NUCLEOTIDE SEQUENCE [LARGE SCALE GENOMIC DNA]</scope>
    <source>
        <strain evidence="1 2">KCTC 42409</strain>
    </source>
</reference>
<evidence type="ECO:0000313" key="1">
    <source>
        <dbReference type="EMBL" id="MTW00826.1"/>
    </source>
</evidence>
<dbReference type="InterPro" id="IPR018841">
    <property type="entry name" value="DUF2442"/>
</dbReference>
<dbReference type="Gene3D" id="3.30.2020.40">
    <property type="entry name" value="Uncharacterised protein PF10387, DUF2442"/>
    <property type="match status" value="1"/>
</dbReference>
<accession>A0A6L6PUF0</accession>
<dbReference type="EMBL" id="WNLA01000001">
    <property type="protein sequence ID" value="MTW00826.1"/>
    <property type="molecule type" value="Genomic_DNA"/>
</dbReference>
<dbReference type="Proteomes" id="UP000484015">
    <property type="component" value="Unassembled WGS sequence"/>
</dbReference>
<dbReference type="OrthoDB" id="8563470at2"/>
<organism evidence="1 2">
    <name type="scientific">Pseudoduganella ginsengisoli</name>
    <dbReference type="NCBI Taxonomy" id="1462440"/>
    <lineage>
        <taxon>Bacteria</taxon>
        <taxon>Pseudomonadati</taxon>
        <taxon>Pseudomonadota</taxon>
        <taxon>Betaproteobacteria</taxon>
        <taxon>Burkholderiales</taxon>
        <taxon>Oxalobacteraceae</taxon>
        <taxon>Telluria group</taxon>
        <taxon>Pseudoduganella</taxon>
    </lineage>
</organism>
<sequence length="96" mass="10575">MAISNIDFKAANQRGRAMKRAFPAVIDVRYDRRVSRIVLSLASGLPLHFAPRDVPGLQHARPAELANAQLSPSCLGVHFPHIDTDVYLPALLDSFL</sequence>